<name>A0A1W1C4B1_9ZZZZ</name>
<sequence>MPTISMFYGIIIRMYCAPNEHNPPHIHVYYQDDKAVIDIKKVELTQGKLHKKKLRLVLAWVELRQEDLLADWELAQNGELPFKIDPLR</sequence>
<gene>
    <name evidence="1" type="ORF">MNB_SV-9-794</name>
</gene>
<protein>
    <recommendedName>
        <fullName evidence="2">DUF4160 domain-containing protein</fullName>
    </recommendedName>
</protein>
<evidence type="ECO:0008006" key="2">
    <source>
        <dbReference type="Google" id="ProtNLM"/>
    </source>
</evidence>
<accession>A0A1W1C4B1</accession>
<dbReference type="AlphaFoldDB" id="A0A1W1C4B1"/>
<dbReference type="InterPro" id="IPR025427">
    <property type="entry name" value="DUF4160"/>
</dbReference>
<dbReference type="Pfam" id="PF13711">
    <property type="entry name" value="DUF4160"/>
    <property type="match status" value="1"/>
</dbReference>
<proteinExistence type="predicted"/>
<evidence type="ECO:0000313" key="1">
    <source>
        <dbReference type="EMBL" id="SFV60552.1"/>
    </source>
</evidence>
<organism evidence="1">
    <name type="scientific">hydrothermal vent metagenome</name>
    <dbReference type="NCBI Taxonomy" id="652676"/>
    <lineage>
        <taxon>unclassified sequences</taxon>
        <taxon>metagenomes</taxon>
        <taxon>ecological metagenomes</taxon>
    </lineage>
</organism>
<reference evidence="1" key="1">
    <citation type="submission" date="2016-10" db="EMBL/GenBank/DDBJ databases">
        <authorList>
            <person name="de Groot N.N."/>
        </authorList>
    </citation>
    <scope>NUCLEOTIDE SEQUENCE</scope>
</reference>
<dbReference type="EMBL" id="FPHG01000043">
    <property type="protein sequence ID" value="SFV60552.1"/>
    <property type="molecule type" value="Genomic_DNA"/>
</dbReference>